<dbReference type="InterPro" id="IPR012965">
    <property type="entry name" value="Msb1/Mug8_dom"/>
</dbReference>
<dbReference type="STRING" id="1245528.M3J443"/>
<sequence length="1246" mass="139409">MGKSKPQVSNLNLPKLPPSKNQNNNNNNNNASSFTTIIDAGIMLPDQFTRKNLKSILHIITQQLKKRGTKTPHIFLPFRSKINDEKLELFLSSICPQGELRQDEALLLQICSKTDEFTLICALKFFWSRLPNNEVIGWDIYLEFKRREAEKGFPKNSFLTIMPKCLSSPAHASIVYDFLDLILSITSNSQFNYLSGRKISKMASFWAFSSNQQFLQSPFFDATKENEYNFIEGVDSWKKSTNALFHLVLAFLRSMLPETNSETLKIPKTLQSLLVTTQYPPSSECDSDRGYLKHMITIPCVCVTTTQPSKNPYELISKVRHTLKFDKKDDFLSIENYTILKNLFSKKGTFDIVNSLTDESKRILSRISAEPIISKFNLVPGWSQSKIPVDSDIPLFSEISIKDVTIQDYFIWAWLSSISSDQPSATKSIFGRSIVVEAEVLGFQKWIVLTEKTLSSEDYLQKFNLDKRMLSKSHKRQISMEDYKDVPLPPLPGNDTKSTQQHQSTSSSSSSSSSMSSSSGKESFQSKDSKKHDSDLTTTSDSKTHPTPPYSSRDSEAFDRSFSDEFSYIYPTSVNTELLQEHEQYMASSKELHSEASRFLKTTTDDIYLPLKHQVGRKAPPPATSLDPFTPRSQDSLSNRQSSTPDNTFSPSKSDNNTIDTLKEDKYYEPFDVYHPELQKPSSEANSSLEPYDNYYVDVGAPTLQPPASGNLRKSPPLQRLNNELLDPAGDTTIAVDRNMVTSSTPEPVVEHEQEENDEEEECDEEESCEETDAEEIQRRKEEKKRKKKEKKKLAKQAEAAQLAAAQAAGFPFALLPSNIPPPQIPGMPEPEKTTTATPKKEKKNKQDSLTPKKKKESSATATPKKVKRAPVDQTKPLPDPSDSPTNMDKTSSSTSAASTASPMSVPSLAPPKAANISNSPNMGFVSSPKFAPAPIGNDDVPANEILVAPKEQYNLFISQHPPSQPQSPAHPYFMQDEKRPTGKSPDTSLSEVSPAPSATAHKTTRKPPPSSTPVVKSTSQTQPEPQPQPQPQSQPQSQPQPPAPIPQPTVFNATPPMGHAQLAPVAPQQPGVHNATPPMNPPPPQQQQPHMMRPGYYQQPANYPPQQQPQQQQYIPRPQYQQPQPMGYTGYQQPQMHPYQPPQQQQQQQSPMGYVGYQQPQPMGYPQYYTPNGMAPPMQYQGPPQGHHQPHPPHQHHQQQPMMMGPRGKSQPMMNMVPMGAKHNKNQVTNKANLRAAFVQGSFGI</sequence>
<feature type="compositionally biased region" description="Low complexity" evidence="1">
    <location>
        <begin position="1088"/>
        <end position="1102"/>
    </location>
</feature>
<evidence type="ECO:0000259" key="2">
    <source>
        <dbReference type="Pfam" id="PF08101"/>
    </source>
</evidence>
<reference evidence="3 4" key="1">
    <citation type="submission" date="2013-02" db="EMBL/GenBank/DDBJ databases">
        <title>Genome sequence of Candida maltosa Xu316, a potential industrial strain for xylitol and ethanol production.</title>
        <authorList>
            <person name="Yu J."/>
            <person name="Wang Q."/>
            <person name="Geng X."/>
            <person name="Bao W."/>
            <person name="He P."/>
            <person name="Cai J."/>
        </authorList>
    </citation>
    <scope>NUCLEOTIDE SEQUENCE [LARGE SCALE GENOMIC DNA]</scope>
    <source>
        <strain evidence="4">Xu316</strain>
    </source>
</reference>
<protein>
    <recommendedName>
        <fullName evidence="2">Meiotically up-regulated protein Msb1/Mug8 domain-containing protein</fullName>
    </recommendedName>
</protein>
<feature type="compositionally biased region" description="Pro residues" evidence="1">
    <location>
        <begin position="819"/>
        <end position="829"/>
    </location>
</feature>
<dbReference type="GO" id="GO:0005934">
    <property type="term" value="C:cellular bud tip"/>
    <property type="evidence" value="ECO:0007669"/>
    <property type="project" value="TreeGrafter"/>
</dbReference>
<name>M3J443_CANMX</name>
<dbReference type="HOGENOM" id="CLU_006614_0_0_1"/>
<feature type="compositionally biased region" description="Low complexity" evidence="1">
    <location>
        <begin position="1109"/>
        <end position="1154"/>
    </location>
</feature>
<dbReference type="PANTHER" id="PTHR28093:SF1">
    <property type="entry name" value="MORPHOGENESIS-RELATED PROTEIN MSB1"/>
    <property type="match status" value="1"/>
</dbReference>
<evidence type="ECO:0000313" key="3">
    <source>
        <dbReference type="EMBL" id="EMG46728.1"/>
    </source>
</evidence>
<organism evidence="3 4">
    <name type="scientific">Candida maltosa (strain Xu316)</name>
    <name type="common">Yeast</name>
    <dbReference type="NCBI Taxonomy" id="1245528"/>
    <lineage>
        <taxon>Eukaryota</taxon>
        <taxon>Fungi</taxon>
        <taxon>Dikarya</taxon>
        <taxon>Ascomycota</taxon>
        <taxon>Saccharomycotina</taxon>
        <taxon>Pichiomycetes</taxon>
        <taxon>Debaryomycetaceae</taxon>
        <taxon>Candida/Lodderomyces clade</taxon>
        <taxon>Candida</taxon>
    </lineage>
</organism>
<feature type="compositionally biased region" description="Basic residues" evidence="1">
    <location>
        <begin position="1189"/>
        <end position="1198"/>
    </location>
</feature>
<feature type="compositionally biased region" description="Polar residues" evidence="1">
    <location>
        <begin position="680"/>
        <end position="689"/>
    </location>
</feature>
<feature type="compositionally biased region" description="Low complexity" evidence="1">
    <location>
        <begin position="959"/>
        <end position="972"/>
    </location>
</feature>
<feature type="compositionally biased region" description="Low complexity" evidence="1">
    <location>
        <begin position="891"/>
        <end position="902"/>
    </location>
</feature>
<keyword evidence="4" id="KW-1185">Reference proteome</keyword>
<feature type="compositionally biased region" description="Low complexity" evidence="1">
    <location>
        <begin position="1179"/>
        <end position="1188"/>
    </location>
</feature>
<dbReference type="Pfam" id="PF08101">
    <property type="entry name" value="Msb1-Mug8_dom"/>
    <property type="match status" value="1"/>
</dbReference>
<feature type="compositionally biased region" description="Acidic residues" evidence="1">
    <location>
        <begin position="753"/>
        <end position="775"/>
    </location>
</feature>
<feature type="compositionally biased region" description="Low complexity" evidence="1">
    <location>
        <begin position="9"/>
        <end position="30"/>
    </location>
</feature>
<feature type="compositionally biased region" description="Basic residues" evidence="1">
    <location>
        <begin position="782"/>
        <end position="795"/>
    </location>
</feature>
<feature type="region of interest" description="Disordered" evidence="1">
    <location>
        <begin position="611"/>
        <end position="797"/>
    </location>
</feature>
<evidence type="ECO:0000256" key="1">
    <source>
        <dbReference type="SAM" id="MobiDB-lite"/>
    </source>
</evidence>
<feature type="region of interest" description="Disordered" evidence="1">
    <location>
        <begin position="1"/>
        <end position="31"/>
    </location>
</feature>
<feature type="compositionally biased region" description="Low complexity" evidence="1">
    <location>
        <begin position="1013"/>
        <end position="1024"/>
    </location>
</feature>
<dbReference type="CDD" id="cd04401">
    <property type="entry name" value="RhoGAP_fMSB1"/>
    <property type="match status" value="1"/>
</dbReference>
<feature type="compositionally biased region" description="Polar residues" evidence="1">
    <location>
        <begin position="631"/>
        <end position="660"/>
    </location>
</feature>
<accession>M3J443</accession>
<evidence type="ECO:0000313" key="4">
    <source>
        <dbReference type="Proteomes" id="UP000011777"/>
    </source>
</evidence>
<feature type="region of interest" description="Disordered" evidence="1">
    <location>
        <begin position="814"/>
        <end position="1154"/>
    </location>
</feature>
<feature type="compositionally biased region" description="Basic and acidic residues" evidence="1">
    <location>
        <begin position="661"/>
        <end position="678"/>
    </location>
</feature>
<dbReference type="AlphaFoldDB" id="M3J443"/>
<dbReference type="EMBL" id="AOGT01001893">
    <property type="protein sequence ID" value="EMG46728.1"/>
    <property type="molecule type" value="Genomic_DNA"/>
</dbReference>
<dbReference type="OMA" id="VVGWDAY"/>
<dbReference type="PANTHER" id="PTHR28093">
    <property type="entry name" value="MORPHOGENESIS-RELATED PROTEIN MSB1"/>
    <property type="match status" value="1"/>
</dbReference>
<feature type="region of interest" description="Disordered" evidence="1">
    <location>
        <begin position="481"/>
        <end position="557"/>
    </location>
</feature>
<dbReference type="GO" id="GO:0005935">
    <property type="term" value="C:cellular bud neck"/>
    <property type="evidence" value="ECO:0007669"/>
    <property type="project" value="TreeGrafter"/>
</dbReference>
<feature type="compositionally biased region" description="Low complexity" evidence="1">
    <location>
        <begin position="496"/>
        <end position="523"/>
    </location>
</feature>
<dbReference type="OrthoDB" id="3362494at2759"/>
<comment type="caution">
    <text evidence="3">The sequence shown here is derived from an EMBL/GenBank/DDBJ whole genome shotgun (WGS) entry which is preliminary data.</text>
</comment>
<feature type="domain" description="Meiotically up-regulated protein Msb1/Mug8" evidence="2">
    <location>
        <begin position="47"/>
        <end position="451"/>
    </location>
</feature>
<feature type="region of interest" description="Disordered" evidence="1">
    <location>
        <begin position="1179"/>
        <end position="1209"/>
    </location>
</feature>
<dbReference type="InterPro" id="IPR037508">
    <property type="entry name" value="Msb1/Mug8"/>
</dbReference>
<proteinExistence type="predicted"/>
<feature type="compositionally biased region" description="Basic and acidic residues" evidence="1">
    <location>
        <begin position="524"/>
        <end position="535"/>
    </location>
</feature>
<feature type="compositionally biased region" description="Pro residues" evidence="1">
    <location>
        <begin position="1025"/>
        <end position="1048"/>
    </location>
</feature>
<dbReference type="eggNOG" id="ENOG502QUEY">
    <property type="taxonomic scope" value="Eukaryota"/>
</dbReference>
<dbReference type="Proteomes" id="UP000011777">
    <property type="component" value="Unassembled WGS sequence"/>
</dbReference>
<gene>
    <name evidence="3" type="ORF">G210_3014</name>
</gene>